<organism evidence="1 2">
    <name type="scientific">Desmophyllum pertusum</name>
    <dbReference type="NCBI Taxonomy" id="174260"/>
    <lineage>
        <taxon>Eukaryota</taxon>
        <taxon>Metazoa</taxon>
        <taxon>Cnidaria</taxon>
        <taxon>Anthozoa</taxon>
        <taxon>Hexacorallia</taxon>
        <taxon>Scleractinia</taxon>
        <taxon>Caryophylliina</taxon>
        <taxon>Caryophylliidae</taxon>
        <taxon>Desmophyllum</taxon>
    </lineage>
</organism>
<gene>
    <name evidence="1" type="ORF">OS493_038387</name>
</gene>
<keyword evidence="2" id="KW-1185">Reference proteome</keyword>
<accession>A0A9W9Z669</accession>
<evidence type="ECO:0000313" key="1">
    <source>
        <dbReference type="EMBL" id="KAJ7375857.1"/>
    </source>
</evidence>
<comment type="caution">
    <text evidence="1">The sequence shown here is derived from an EMBL/GenBank/DDBJ whole genome shotgun (WGS) entry which is preliminary data.</text>
</comment>
<evidence type="ECO:0000313" key="2">
    <source>
        <dbReference type="Proteomes" id="UP001163046"/>
    </source>
</evidence>
<sequence>MQQWWKHQLHAQLVHKQLQGPRKSQKCSGTVLLDLAILSFACQSGLKSNHKIRGDPVLEGVTAFLGRLIMCSKAETQRHEPLGDLGTCPTPIQPLTLSLYHNVIDDYVKDGVNFRDCLYVPEMDPRTQEYFHEQDDHAHVLKGITNCTRSGDVPDVYVRAFVEALYDPSTGLSYTALTGQCKQSMPDCEKMFSHGVLDFMEKTGKTSTARFVHVVHNWLKVRDVALTRSLQR</sequence>
<dbReference type="EMBL" id="MU826445">
    <property type="protein sequence ID" value="KAJ7375857.1"/>
    <property type="molecule type" value="Genomic_DNA"/>
</dbReference>
<protein>
    <submittedName>
        <fullName evidence="1">Uncharacterized protein</fullName>
    </submittedName>
</protein>
<dbReference type="Proteomes" id="UP001163046">
    <property type="component" value="Unassembled WGS sequence"/>
</dbReference>
<name>A0A9W9Z669_9CNID</name>
<proteinExistence type="predicted"/>
<reference evidence="1" key="1">
    <citation type="submission" date="2023-01" db="EMBL/GenBank/DDBJ databases">
        <title>Genome assembly of the deep-sea coral Lophelia pertusa.</title>
        <authorList>
            <person name="Herrera S."/>
            <person name="Cordes E."/>
        </authorList>
    </citation>
    <scope>NUCLEOTIDE SEQUENCE</scope>
    <source>
        <strain evidence="1">USNM1676648</strain>
        <tissue evidence="1">Polyp</tissue>
    </source>
</reference>
<dbReference type="AlphaFoldDB" id="A0A9W9Z669"/>